<gene>
    <name evidence="2" type="ORF">S01H4_51347</name>
</gene>
<protein>
    <recommendedName>
        <fullName evidence="1">D-alanine--D-alanine ligase N-terminal domain-containing protein</fullName>
    </recommendedName>
</protein>
<dbReference type="GO" id="GO:0008716">
    <property type="term" value="F:D-alanine-D-alanine ligase activity"/>
    <property type="evidence" value="ECO:0007669"/>
    <property type="project" value="TreeGrafter"/>
</dbReference>
<sequence>DSSQRFPVDCVLPILHGSLGEDGATQGLLEMLNVPYIGAGVLGCAVSMEKTMTT</sequence>
<feature type="domain" description="D-alanine--D-alanine ligase N-terminal" evidence="1">
    <location>
        <begin position="4"/>
        <end position="39"/>
    </location>
</feature>
<evidence type="ECO:0000259" key="1">
    <source>
        <dbReference type="Pfam" id="PF01820"/>
    </source>
</evidence>
<dbReference type="SUPFAM" id="SSF52440">
    <property type="entry name" value="PreATP-grasp domain"/>
    <property type="match status" value="1"/>
</dbReference>
<reference evidence="2" key="1">
    <citation type="journal article" date="2014" name="Front. Microbiol.">
        <title>High frequency of phylogenetically diverse reductive dehalogenase-homologous genes in deep subseafloor sedimentary metagenomes.</title>
        <authorList>
            <person name="Kawai M."/>
            <person name="Futagami T."/>
            <person name="Toyoda A."/>
            <person name="Takaki Y."/>
            <person name="Nishi S."/>
            <person name="Hori S."/>
            <person name="Arai W."/>
            <person name="Tsubouchi T."/>
            <person name="Morono Y."/>
            <person name="Uchiyama I."/>
            <person name="Ito T."/>
            <person name="Fujiyama A."/>
            <person name="Inagaki F."/>
            <person name="Takami H."/>
        </authorList>
    </citation>
    <scope>NUCLEOTIDE SEQUENCE</scope>
    <source>
        <strain evidence="2">Expedition CK06-06</strain>
    </source>
</reference>
<dbReference type="PROSITE" id="PS00843">
    <property type="entry name" value="DALA_DALA_LIGASE_1"/>
    <property type="match status" value="1"/>
</dbReference>
<dbReference type="PANTHER" id="PTHR23132:SF25">
    <property type="entry name" value="D-ALANINE--D-ALANINE LIGASE A"/>
    <property type="match status" value="1"/>
</dbReference>
<dbReference type="Gene3D" id="3.40.50.20">
    <property type="match status" value="1"/>
</dbReference>
<dbReference type="PANTHER" id="PTHR23132">
    <property type="entry name" value="D-ALANINE--D-ALANINE LIGASE"/>
    <property type="match status" value="1"/>
</dbReference>
<comment type="caution">
    <text evidence="2">The sequence shown here is derived from an EMBL/GenBank/DDBJ whole genome shotgun (WGS) entry which is preliminary data.</text>
</comment>
<dbReference type="GO" id="GO:0005829">
    <property type="term" value="C:cytosol"/>
    <property type="evidence" value="ECO:0007669"/>
    <property type="project" value="TreeGrafter"/>
</dbReference>
<organism evidence="2">
    <name type="scientific">marine sediment metagenome</name>
    <dbReference type="NCBI Taxonomy" id="412755"/>
    <lineage>
        <taxon>unclassified sequences</taxon>
        <taxon>metagenomes</taxon>
        <taxon>ecological metagenomes</taxon>
    </lineage>
</organism>
<dbReference type="Pfam" id="PF01820">
    <property type="entry name" value="Dala_Dala_lig_N"/>
    <property type="match status" value="1"/>
</dbReference>
<proteinExistence type="predicted"/>
<dbReference type="InterPro" id="IPR016185">
    <property type="entry name" value="PreATP-grasp_dom_sf"/>
</dbReference>
<dbReference type="GO" id="GO:0009252">
    <property type="term" value="P:peptidoglycan biosynthetic process"/>
    <property type="evidence" value="ECO:0007669"/>
    <property type="project" value="TreeGrafter"/>
</dbReference>
<dbReference type="EMBL" id="BART01029230">
    <property type="protein sequence ID" value="GAG98709.1"/>
    <property type="molecule type" value="Genomic_DNA"/>
</dbReference>
<dbReference type="InterPro" id="IPR000291">
    <property type="entry name" value="D-Ala_lig_Van_CS"/>
</dbReference>
<name>X1BSJ2_9ZZZZ</name>
<dbReference type="AlphaFoldDB" id="X1BSJ2"/>
<dbReference type="InterPro" id="IPR011127">
    <property type="entry name" value="Dala_Dala_lig_N"/>
</dbReference>
<accession>X1BSJ2</accession>
<feature type="non-terminal residue" evidence="2">
    <location>
        <position position="1"/>
    </location>
</feature>
<evidence type="ECO:0000313" key="2">
    <source>
        <dbReference type="EMBL" id="GAG98709.1"/>
    </source>
</evidence>